<evidence type="ECO:0000313" key="2">
    <source>
        <dbReference type="EMBL" id="HIH95630.1"/>
    </source>
</evidence>
<dbReference type="AlphaFoldDB" id="A0A832WBW5"/>
<dbReference type="Proteomes" id="UP000600774">
    <property type="component" value="Unassembled WGS sequence"/>
</dbReference>
<reference evidence="2" key="1">
    <citation type="journal article" date="2020" name="bioRxiv">
        <title>A rank-normalized archaeal taxonomy based on genome phylogeny resolves widespread incomplete and uneven classifications.</title>
        <authorList>
            <person name="Rinke C."/>
            <person name="Chuvochina M."/>
            <person name="Mussig A.J."/>
            <person name="Chaumeil P.-A."/>
            <person name="Waite D.W."/>
            <person name="Whitman W.B."/>
            <person name="Parks D.H."/>
            <person name="Hugenholtz P."/>
        </authorList>
    </citation>
    <scope>NUCLEOTIDE SEQUENCE</scope>
    <source>
        <strain evidence="2">UBA8876</strain>
    </source>
</reference>
<evidence type="ECO:0000256" key="1">
    <source>
        <dbReference type="SAM" id="Coils"/>
    </source>
</evidence>
<name>A0A832WBW5_9EURY</name>
<evidence type="ECO:0000313" key="3">
    <source>
        <dbReference type="Proteomes" id="UP000600774"/>
    </source>
</evidence>
<organism evidence="2 3">
    <name type="scientific">Methanosarcina acetivorans</name>
    <dbReference type="NCBI Taxonomy" id="2214"/>
    <lineage>
        <taxon>Archaea</taxon>
        <taxon>Methanobacteriati</taxon>
        <taxon>Methanobacteriota</taxon>
        <taxon>Stenosarchaea group</taxon>
        <taxon>Methanomicrobia</taxon>
        <taxon>Methanosarcinales</taxon>
        <taxon>Methanosarcinaceae</taxon>
        <taxon>Methanosarcina</taxon>
    </lineage>
</organism>
<comment type="caution">
    <text evidence="2">The sequence shown here is derived from an EMBL/GenBank/DDBJ whole genome shotgun (WGS) entry which is preliminary data.</text>
</comment>
<keyword evidence="1" id="KW-0175">Coiled coil</keyword>
<proteinExistence type="predicted"/>
<accession>A0A832WBW5</accession>
<gene>
    <name evidence="2" type="ORF">HA338_17025</name>
</gene>
<protein>
    <submittedName>
        <fullName evidence="2">Uncharacterized protein</fullName>
    </submittedName>
</protein>
<sequence length="219" mass="25604">MVSYNRSQHFSDRLLGYKSPIEIPREIKRRFYRLSGLLELADDEFTNLKVEIEEYSNSLKNQEIAMNEEIFIDSISLNEYISTSSTIKEIDEIIANLLSHVLVDKRQASESIEGLLYFNINKIYELDKAVEENKDEIIFFAKEWVKIPHFPRVISETDVAPEIERGISLLYLGYVLIGKTMDFDQIFHYLNKMAIGSYRKNLATDIINIHNKYIATHKK</sequence>
<dbReference type="EMBL" id="DUJU01000187">
    <property type="protein sequence ID" value="HIH95630.1"/>
    <property type="molecule type" value="Genomic_DNA"/>
</dbReference>
<feature type="coiled-coil region" evidence="1">
    <location>
        <begin position="38"/>
        <end position="65"/>
    </location>
</feature>
<dbReference type="Gene3D" id="1.10.287.860">
    <property type="entry name" value="Nucleotidyltransferase"/>
    <property type="match status" value="1"/>
</dbReference>